<evidence type="ECO:0000256" key="2">
    <source>
        <dbReference type="ARBA" id="ARBA00022980"/>
    </source>
</evidence>
<dbReference type="Gene3D" id="3.30.860.10">
    <property type="entry name" value="30s Ribosomal Protein S19, Chain A"/>
    <property type="match status" value="1"/>
</dbReference>
<name>A0A2I4PFP8_9SPIT</name>
<accession>A0A2I4PFP8</accession>
<dbReference type="GO" id="GO:0003735">
    <property type="term" value="F:structural constituent of ribosome"/>
    <property type="evidence" value="ECO:0007669"/>
    <property type="project" value="InterPro"/>
</dbReference>
<dbReference type="InterPro" id="IPR023575">
    <property type="entry name" value="Ribosomal_uS19_SF"/>
</dbReference>
<gene>
    <name evidence="4" type="primary">rps19</name>
</gene>
<dbReference type="AlphaFoldDB" id="A0A2I4PFP8"/>
<evidence type="ECO:0000256" key="1">
    <source>
        <dbReference type="ARBA" id="ARBA00007345"/>
    </source>
</evidence>
<reference evidence="4" key="1">
    <citation type="submission" date="2016-07" db="EMBL/GenBank/DDBJ databases">
        <title>Mitochondrial genome evolution in stichotrich ciliates.</title>
        <authorList>
            <person name="Chen X."/>
            <person name="Landweber L."/>
        </authorList>
    </citation>
    <scope>NUCLEOTIDE SEQUENCE</scope>
</reference>
<protein>
    <submittedName>
        <fullName evidence="4">Rps19</fullName>
    </submittedName>
</protein>
<sequence length="117" mass="14326">MFKILIFVINLNNKIKKKMLSNTNKRHKLNYCSPYIWKKIFLFKQNMVFKFNEKKIFNRSSVIPISFKNLFVKIHAGKKWYNRFITKWSVGFKFGELTWNRKLALYKAKQLKKKKKK</sequence>
<evidence type="ECO:0000313" key="4">
    <source>
        <dbReference type="EMBL" id="APW82421.1"/>
    </source>
</evidence>
<dbReference type="GO" id="GO:0006412">
    <property type="term" value="P:translation"/>
    <property type="evidence" value="ECO:0007669"/>
    <property type="project" value="InterPro"/>
</dbReference>
<proteinExistence type="inferred from homology"/>
<keyword evidence="2" id="KW-0689">Ribosomal protein</keyword>
<dbReference type="GO" id="GO:1990904">
    <property type="term" value="C:ribonucleoprotein complex"/>
    <property type="evidence" value="ECO:0007669"/>
    <property type="project" value="UniProtKB-KW"/>
</dbReference>
<dbReference type="SUPFAM" id="SSF54570">
    <property type="entry name" value="Ribosomal protein S19"/>
    <property type="match status" value="1"/>
</dbReference>
<evidence type="ECO:0000256" key="3">
    <source>
        <dbReference type="ARBA" id="ARBA00023274"/>
    </source>
</evidence>
<keyword evidence="3" id="KW-0687">Ribonucleoprotein</keyword>
<geneLocation type="mitochondrion" evidence="4"/>
<dbReference type="GO" id="GO:0005840">
    <property type="term" value="C:ribosome"/>
    <property type="evidence" value="ECO:0007669"/>
    <property type="project" value="UniProtKB-KW"/>
</dbReference>
<dbReference type="EMBL" id="KX529838">
    <property type="protein sequence ID" value="APW82421.1"/>
    <property type="molecule type" value="Genomic_DNA"/>
</dbReference>
<comment type="similarity">
    <text evidence="1">Belongs to the universal ribosomal protein uS19 family.</text>
</comment>
<keyword evidence="4" id="KW-0496">Mitochondrion</keyword>
<organism evidence="4">
    <name type="scientific">Laurentiella strenua</name>
    <dbReference type="NCBI Taxonomy" id="114681"/>
    <lineage>
        <taxon>Eukaryota</taxon>
        <taxon>Sar</taxon>
        <taxon>Alveolata</taxon>
        <taxon>Ciliophora</taxon>
        <taxon>Intramacronucleata</taxon>
        <taxon>Spirotrichea</taxon>
        <taxon>Stichotrichia</taxon>
        <taxon>Sporadotrichida</taxon>
        <taxon>Oxytrichidae</taxon>
        <taxon>Stylonychinae</taxon>
        <taxon>Laurentiella</taxon>
    </lineage>
</organism>